<protein>
    <recommendedName>
        <fullName evidence="5">Transmembrane protein</fullName>
    </recommendedName>
</protein>
<keyword evidence="1" id="KW-0653">Protein transport</keyword>
<feature type="transmembrane region" description="Helical" evidence="2">
    <location>
        <begin position="102"/>
        <end position="123"/>
    </location>
</feature>
<feature type="transmembrane region" description="Helical" evidence="2">
    <location>
        <begin position="243"/>
        <end position="262"/>
    </location>
</feature>
<accession>A0AAV7JP02</accession>
<proteinExistence type="predicted"/>
<feature type="transmembrane region" description="Helical" evidence="2">
    <location>
        <begin position="209"/>
        <end position="231"/>
    </location>
</feature>
<organism evidence="3 4">
    <name type="scientific">Oopsacas minuta</name>
    <dbReference type="NCBI Taxonomy" id="111878"/>
    <lineage>
        <taxon>Eukaryota</taxon>
        <taxon>Metazoa</taxon>
        <taxon>Porifera</taxon>
        <taxon>Hexactinellida</taxon>
        <taxon>Hexasterophora</taxon>
        <taxon>Lyssacinosida</taxon>
        <taxon>Leucopsacidae</taxon>
        <taxon>Oopsacas</taxon>
    </lineage>
</organism>
<gene>
    <name evidence="3" type="ORF">LOD99_7585</name>
</gene>
<feature type="transmembrane region" description="Helical" evidence="2">
    <location>
        <begin position="583"/>
        <end position="604"/>
    </location>
</feature>
<dbReference type="Proteomes" id="UP001165289">
    <property type="component" value="Unassembled WGS sequence"/>
</dbReference>
<keyword evidence="1" id="KW-0571">Peptide transport</keyword>
<keyword evidence="2" id="KW-0472">Membrane</keyword>
<keyword evidence="2" id="KW-1133">Transmembrane helix</keyword>
<feature type="transmembrane region" description="Helical" evidence="2">
    <location>
        <begin position="532"/>
        <end position="556"/>
    </location>
</feature>
<dbReference type="InterPro" id="IPR036259">
    <property type="entry name" value="MFS_trans_sf"/>
</dbReference>
<comment type="caution">
    <text evidence="3">The sequence shown here is derived from an EMBL/GenBank/DDBJ whole genome shotgun (WGS) entry which is preliminary data.</text>
</comment>
<keyword evidence="4" id="KW-1185">Reference proteome</keyword>
<feature type="transmembrane region" description="Helical" evidence="2">
    <location>
        <begin position="384"/>
        <end position="402"/>
    </location>
</feature>
<dbReference type="Gene3D" id="1.20.1250.20">
    <property type="entry name" value="MFS general substrate transporter like domains"/>
    <property type="match status" value="1"/>
</dbReference>
<feature type="transmembrane region" description="Helical" evidence="2">
    <location>
        <begin position="448"/>
        <end position="467"/>
    </location>
</feature>
<feature type="transmembrane region" description="Helical" evidence="2">
    <location>
        <begin position="135"/>
        <end position="157"/>
    </location>
</feature>
<evidence type="ECO:0000313" key="3">
    <source>
        <dbReference type="EMBL" id="KAI6650534.1"/>
    </source>
</evidence>
<reference evidence="3 4" key="1">
    <citation type="journal article" date="2023" name="BMC Biol.">
        <title>The compact genome of the sponge Oopsacas minuta (Hexactinellida) is lacking key metazoan core genes.</title>
        <authorList>
            <person name="Santini S."/>
            <person name="Schenkelaars Q."/>
            <person name="Jourda C."/>
            <person name="Duchesne M."/>
            <person name="Belahbib H."/>
            <person name="Rocher C."/>
            <person name="Selva M."/>
            <person name="Riesgo A."/>
            <person name="Vervoort M."/>
            <person name="Leys S.P."/>
            <person name="Kodjabachian L."/>
            <person name="Le Bivic A."/>
            <person name="Borchiellini C."/>
            <person name="Claverie J.M."/>
            <person name="Renard E."/>
        </authorList>
    </citation>
    <scope>NUCLEOTIDE SEQUENCE [LARGE SCALE GENOMIC DNA]</scope>
    <source>
        <strain evidence="3">SPO-2</strain>
    </source>
</reference>
<evidence type="ECO:0000313" key="4">
    <source>
        <dbReference type="Proteomes" id="UP001165289"/>
    </source>
</evidence>
<dbReference type="EMBL" id="JAKMXF010000310">
    <property type="protein sequence ID" value="KAI6650534.1"/>
    <property type="molecule type" value="Genomic_DNA"/>
</dbReference>
<dbReference type="AlphaFoldDB" id="A0AAV7JP02"/>
<keyword evidence="2" id="KW-0812">Transmembrane</keyword>
<sequence>MAMNDDIEVLRPIDDLQESLNYESFESESTYNIVESLTTFVQDEEDGKFPILIFVGPKVKLFRMVRLFCFFLIVLLYTVYYVNARELLISLTRERLEKDADIIIFMPAILNGLPQLLSVVFGFISDYTRYQRVYLILYSFMFSSCSAVFMMLCNFLINLQIPYSQIEQAFHILLSSSIIFYVLGLSIFLPFSLAYGLDLLQGTKWEVKYLYFPIYYIVRNLGYFGGVLRYFSFSESNLKNSYTAIFSLMISTLLLFFIFRMFRIFPGFGKPRKFDVISVRKAFEIFWNSLKVLQTGQRSPRGHWFIQLSSDAHYGKYPRKQVQMVASFFEINFLFIFIISLFITTQAIFDLFVRQAHLLKLPVSNLTEVFCTGERNTSMYNFRYINNVTIILLTPFIEYYFYKIIFFFNSSENIEKNDNKKSLWRNILRCLRCFDRYWHIYDPLLKRIFWGSIFGLITLLFALSVEISRILTFDASFTCPNNTLFNKYSTVSIFSQIPQYISSAVLEIISYIGCLQFVYFQSNNTYKDQLKGLFFGLYFFYMGLSFIICHLIFYVIVVLCRSNCGYCLTYDELCPSSTYTLTWIPYVILGIASFVVILLFAWFAHYRHYQLSNINRKGSFRVNEEG</sequence>
<feature type="transmembrane region" description="Helical" evidence="2">
    <location>
        <begin position="325"/>
        <end position="349"/>
    </location>
</feature>
<feature type="transmembrane region" description="Helical" evidence="2">
    <location>
        <begin position="500"/>
        <end position="520"/>
    </location>
</feature>
<keyword evidence="1" id="KW-0813">Transport</keyword>
<evidence type="ECO:0000256" key="1">
    <source>
        <dbReference type="ARBA" id="ARBA00022856"/>
    </source>
</evidence>
<dbReference type="SUPFAM" id="SSF103473">
    <property type="entry name" value="MFS general substrate transporter"/>
    <property type="match status" value="1"/>
</dbReference>
<evidence type="ECO:0008006" key="5">
    <source>
        <dbReference type="Google" id="ProtNLM"/>
    </source>
</evidence>
<dbReference type="GO" id="GO:0015833">
    <property type="term" value="P:peptide transport"/>
    <property type="evidence" value="ECO:0007669"/>
    <property type="project" value="UniProtKB-KW"/>
</dbReference>
<name>A0AAV7JP02_9METZ</name>
<feature type="transmembrane region" description="Helical" evidence="2">
    <location>
        <begin position="169"/>
        <end position="197"/>
    </location>
</feature>
<dbReference type="PANTHER" id="PTHR11654">
    <property type="entry name" value="OLIGOPEPTIDE TRANSPORTER-RELATED"/>
    <property type="match status" value="1"/>
</dbReference>
<feature type="transmembrane region" description="Helical" evidence="2">
    <location>
        <begin position="64"/>
        <end position="82"/>
    </location>
</feature>
<evidence type="ECO:0000256" key="2">
    <source>
        <dbReference type="SAM" id="Phobius"/>
    </source>
</evidence>